<evidence type="ECO:0000256" key="14">
    <source>
        <dbReference type="RuleBase" id="RU000304"/>
    </source>
</evidence>
<evidence type="ECO:0000313" key="19">
    <source>
        <dbReference type="Proteomes" id="UP000275267"/>
    </source>
</evidence>
<dbReference type="Pfam" id="PF00069">
    <property type="entry name" value="Pkinase"/>
    <property type="match status" value="1"/>
</dbReference>
<dbReference type="OrthoDB" id="541276at2759"/>
<dbReference type="SMART" id="SM00220">
    <property type="entry name" value="S_TKc"/>
    <property type="match status" value="1"/>
</dbReference>
<evidence type="ECO:0000256" key="2">
    <source>
        <dbReference type="ARBA" id="ARBA00006234"/>
    </source>
</evidence>
<evidence type="ECO:0000256" key="9">
    <source>
        <dbReference type="ARBA" id="ARBA00023211"/>
    </source>
</evidence>
<evidence type="ECO:0000256" key="5">
    <source>
        <dbReference type="ARBA" id="ARBA00022679"/>
    </source>
</evidence>
<comment type="function">
    <text evidence="12">CIPK serine-threonine protein kinases interact with CBL proteins. Binding of a CBL protein to the regulatory NAF domain of CIPK protein lead to the activation of the kinase in a calcium-dependent manner.</text>
</comment>
<keyword evidence="19" id="KW-1185">Reference proteome</keyword>
<dbReference type="CDD" id="cd12195">
    <property type="entry name" value="CIPK_C"/>
    <property type="match status" value="1"/>
</dbReference>
<dbReference type="AlphaFoldDB" id="A0A3L6PG44"/>
<evidence type="ECO:0000256" key="4">
    <source>
        <dbReference type="ARBA" id="ARBA00022527"/>
    </source>
</evidence>
<sequence length="487" mass="53378">MAGTKIPPLLMGRYELGKLLGRGSFAKVHHARNVETGEEVAIKIMDKDHLARSGAVQRQVMREIDIMRRVRHPHVVRIHEVMATRRSIFVVMEFVGGGSLDAYLVHRAGRGVGEAPARRVFQQLVSALDYCHSLGVYHRDIKPDNILVDAAGNIKVADFGLSALADTAQREALLHTVCGTPMFIAPEVFLRRGYDGARADVWACGVVLFALAAGRYPFNQKDTSLYHMVRRCDYHCPPWFSPGLVRLVRRLLCPDPARRITIPQIKENTWFKKGFKEIPRSLGEPEQRDSDSDSDSDDDSTVLMATSEDSSSPVARAQQRGCGSRMHTSVSAPSLTTLESTGSAAVQGSPRIRRPRSLNAFDIIASSPSLNLTGLFDEPGEQMRFVSAAPVSKIISKLEEIAGHVSFMARTKEYQVSIEGTGNRGALLVSAKIFELTPELVMVKVCKKAGDTAGYRQFCNSELKPGLRGLVDGLPEEGGEPIASNTG</sequence>
<evidence type="ECO:0000256" key="7">
    <source>
        <dbReference type="ARBA" id="ARBA00022777"/>
    </source>
</evidence>
<dbReference type="InterPro" id="IPR011009">
    <property type="entry name" value="Kinase-like_dom_sf"/>
</dbReference>
<comment type="similarity">
    <text evidence="2">Belongs to the protein kinase superfamily. CAMK Ser/Thr protein kinase family. SNF1 subfamily.</text>
</comment>
<feature type="compositionally biased region" description="Polar residues" evidence="15">
    <location>
        <begin position="326"/>
        <end position="346"/>
    </location>
</feature>
<evidence type="ECO:0000256" key="8">
    <source>
        <dbReference type="ARBA" id="ARBA00022840"/>
    </source>
</evidence>
<feature type="domain" description="NAF" evidence="17">
    <location>
        <begin position="353"/>
        <end position="377"/>
    </location>
</feature>
<feature type="domain" description="Protein kinase" evidence="16">
    <location>
        <begin position="14"/>
        <end position="271"/>
    </location>
</feature>
<dbReference type="FunFam" id="1.10.510.10:FF:000571">
    <property type="entry name" value="Maternal embryonic leucine zipper kinase"/>
    <property type="match status" value="1"/>
</dbReference>
<evidence type="ECO:0000256" key="10">
    <source>
        <dbReference type="ARBA" id="ARBA00047899"/>
    </source>
</evidence>
<keyword evidence="9" id="KW-0464">Manganese</keyword>
<keyword evidence="7" id="KW-0418">Kinase</keyword>
<accession>A0A3L6PG44</accession>
<dbReference type="STRING" id="4540.A0A3L6PG44"/>
<evidence type="ECO:0000256" key="6">
    <source>
        <dbReference type="ARBA" id="ARBA00022741"/>
    </source>
</evidence>
<comment type="cofactor">
    <cofactor evidence="1">
        <name>Mn(2+)</name>
        <dbReference type="ChEBI" id="CHEBI:29035"/>
    </cofactor>
</comment>
<evidence type="ECO:0000256" key="13">
    <source>
        <dbReference type="PROSITE-ProRule" id="PRU10141"/>
    </source>
</evidence>
<dbReference type="PROSITE" id="PS50816">
    <property type="entry name" value="NAF"/>
    <property type="match status" value="1"/>
</dbReference>
<dbReference type="PROSITE" id="PS00108">
    <property type="entry name" value="PROTEIN_KINASE_ST"/>
    <property type="match status" value="1"/>
</dbReference>
<comment type="catalytic activity">
    <reaction evidence="11">
        <text>L-seryl-[protein] + ATP = O-phospho-L-seryl-[protein] + ADP + H(+)</text>
        <dbReference type="Rhea" id="RHEA:17989"/>
        <dbReference type="Rhea" id="RHEA-COMP:9863"/>
        <dbReference type="Rhea" id="RHEA-COMP:11604"/>
        <dbReference type="ChEBI" id="CHEBI:15378"/>
        <dbReference type="ChEBI" id="CHEBI:29999"/>
        <dbReference type="ChEBI" id="CHEBI:30616"/>
        <dbReference type="ChEBI" id="CHEBI:83421"/>
        <dbReference type="ChEBI" id="CHEBI:456216"/>
        <dbReference type="EC" id="2.7.11.1"/>
    </reaction>
</comment>
<protein>
    <recommendedName>
        <fullName evidence="3">non-specific serine/threonine protein kinase</fullName>
        <ecNumber evidence="3">2.7.11.1</ecNumber>
    </recommendedName>
</protein>
<keyword evidence="8 13" id="KW-0067">ATP-binding</keyword>
<evidence type="ECO:0000256" key="12">
    <source>
        <dbReference type="ARBA" id="ARBA00058225"/>
    </source>
</evidence>
<proteinExistence type="inferred from homology"/>
<dbReference type="InterPro" id="IPR017441">
    <property type="entry name" value="Protein_kinase_ATP_BS"/>
</dbReference>
<dbReference type="PROSITE" id="PS50011">
    <property type="entry name" value="PROTEIN_KINASE_DOM"/>
    <property type="match status" value="1"/>
</dbReference>
<dbReference type="InterPro" id="IPR004041">
    <property type="entry name" value="NAF_dom"/>
</dbReference>
<dbReference type="PANTHER" id="PTHR43895">
    <property type="entry name" value="CALCIUM/CALMODULIN-DEPENDENT PROTEIN KINASE KINASE-RELATED"/>
    <property type="match status" value="1"/>
</dbReference>
<keyword evidence="4 14" id="KW-0723">Serine/threonine-protein kinase</keyword>
<keyword evidence="6 13" id="KW-0547">Nucleotide-binding</keyword>
<dbReference type="EMBL" id="PQIB02000018">
    <property type="protein sequence ID" value="RLM55416.1"/>
    <property type="molecule type" value="Genomic_DNA"/>
</dbReference>
<dbReference type="PANTHER" id="PTHR43895:SF4">
    <property type="entry name" value="CBL-INTERACTING PROTEIN KINASE 25"/>
    <property type="match status" value="1"/>
</dbReference>
<keyword evidence="5" id="KW-0808">Transferase</keyword>
<dbReference type="InterPro" id="IPR000719">
    <property type="entry name" value="Prot_kinase_dom"/>
</dbReference>
<dbReference type="Proteomes" id="UP000275267">
    <property type="component" value="Unassembled WGS sequence"/>
</dbReference>
<dbReference type="PROSITE" id="PS00107">
    <property type="entry name" value="PROTEIN_KINASE_ATP"/>
    <property type="match status" value="1"/>
</dbReference>
<dbReference type="GO" id="GO:0106310">
    <property type="term" value="F:protein serine kinase activity"/>
    <property type="evidence" value="ECO:0007669"/>
    <property type="project" value="RHEA"/>
</dbReference>
<dbReference type="Gene3D" id="1.10.510.10">
    <property type="entry name" value="Transferase(Phosphotransferase) domain 1"/>
    <property type="match status" value="1"/>
</dbReference>
<feature type="compositionally biased region" description="Basic and acidic residues" evidence="15">
    <location>
        <begin position="281"/>
        <end position="291"/>
    </location>
</feature>
<dbReference type="GO" id="GO:0007165">
    <property type="term" value="P:signal transduction"/>
    <property type="evidence" value="ECO:0007669"/>
    <property type="project" value="InterPro"/>
</dbReference>
<dbReference type="EC" id="2.7.11.1" evidence="3"/>
<evidence type="ECO:0000256" key="11">
    <source>
        <dbReference type="ARBA" id="ARBA00048679"/>
    </source>
</evidence>
<dbReference type="GO" id="GO:0005524">
    <property type="term" value="F:ATP binding"/>
    <property type="evidence" value="ECO:0007669"/>
    <property type="project" value="UniProtKB-UniRule"/>
</dbReference>
<dbReference type="GO" id="GO:0004674">
    <property type="term" value="F:protein serine/threonine kinase activity"/>
    <property type="evidence" value="ECO:0007669"/>
    <property type="project" value="UniProtKB-KW"/>
</dbReference>
<evidence type="ECO:0000259" key="16">
    <source>
        <dbReference type="PROSITE" id="PS50011"/>
    </source>
</evidence>
<comment type="catalytic activity">
    <reaction evidence="10">
        <text>L-threonyl-[protein] + ATP = O-phospho-L-threonyl-[protein] + ADP + H(+)</text>
        <dbReference type="Rhea" id="RHEA:46608"/>
        <dbReference type="Rhea" id="RHEA-COMP:11060"/>
        <dbReference type="Rhea" id="RHEA-COMP:11605"/>
        <dbReference type="ChEBI" id="CHEBI:15378"/>
        <dbReference type="ChEBI" id="CHEBI:30013"/>
        <dbReference type="ChEBI" id="CHEBI:30616"/>
        <dbReference type="ChEBI" id="CHEBI:61977"/>
        <dbReference type="ChEBI" id="CHEBI:456216"/>
        <dbReference type="EC" id="2.7.11.1"/>
    </reaction>
</comment>
<evidence type="ECO:0000259" key="17">
    <source>
        <dbReference type="PROSITE" id="PS50816"/>
    </source>
</evidence>
<dbReference type="FunFam" id="3.30.310.80:FF:000005">
    <property type="entry name" value="Non-specific serine/threonine protein kinase"/>
    <property type="match status" value="1"/>
</dbReference>
<feature type="binding site" evidence="13">
    <location>
        <position position="43"/>
    </location>
    <ligand>
        <name>ATP</name>
        <dbReference type="ChEBI" id="CHEBI:30616"/>
    </ligand>
</feature>
<dbReference type="SUPFAM" id="SSF56112">
    <property type="entry name" value="Protein kinase-like (PK-like)"/>
    <property type="match status" value="1"/>
</dbReference>
<gene>
    <name evidence="18" type="ORF">C2845_PM10G13920</name>
</gene>
<dbReference type="FunFam" id="3.30.200.20:FF:000003">
    <property type="entry name" value="Non-specific serine/threonine protein kinase"/>
    <property type="match status" value="1"/>
</dbReference>
<evidence type="ECO:0000256" key="15">
    <source>
        <dbReference type="SAM" id="MobiDB-lite"/>
    </source>
</evidence>
<dbReference type="Pfam" id="PF03822">
    <property type="entry name" value="NAF"/>
    <property type="match status" value="1"/>
</dbReference>
<reference evidence="19" key="1">
    <citation type="journal article" date="2019" name="Nat. Commun.">
        <title>The genome of broomcorn millet.</title>
        <authorList>
            <person name="Zou C."/>
            <person name="Miki D."/>
            <person name="Li D."/>
            <person name="Tang Q."/>
            <person name="Xiao L."/>
            <person name="Rajput S."/>
            <person name="Deng P."/>
            <person name="Jia W."/>
            <person name="Huang R."/>
            <person name="Zhang M."/>
            <person name="Sun Y."/>
            <person name="Hu J."/>
            <person name="Fu X."/>
            <person name="Schnable P.S."/>
            <person name="Li F."/>
            <person name="Zhang H."/>
            <person name="Feng B."/>
            <person name="Zhu X."/>
            <person name="Liu R."/>
            <person name="Schnable J.C."/>
            <person name="Zhu J.-K."/>
            <person name="Zhang H."/>
        </authorList>
    </citation>
    <scope>NUCLEOTIDE SEQUENCE [LARGE SCALE GENOMIC DNA]</scope>
</reference>
<evidence type="ECO:0000256" key="1">
    <source>
        <dbReference type="ARBA" id="ARBA00001936"/>
    </source>
</evidence>
<name>A0A3L6PG44_PANMI</name>
<feature type="region of interest" description="Disordered" evidence="15">
    <location>
        <begin position="281"/>
        <end position="351"/>
    </location>
</feature>
<feature type="compositionally biased region" description="Polar residues" evidence="15">
    <location>
        <begin position="303"/>
        <end position="313"/>
    </location>
</feature>
<dbReference type="Gene3D" id="3.30.310.80">
    <property type="entry name" value="Kinase associated domain 1, KA1"/>
    <property type="match status" value="1"/>
</dbReference>
<comment type="caution">
    <text evidence="18">The sequence shown here is derived from an EMBL/GenBank/DDBJ whole genome shotgun (WGS) entry which is preliminary data.</text>
</comment>
<evidence type="ECO:0000256" key="3">
    <source>
        <dbReference type="ARBA" id="ARBA00012513"/>
    </source>
</evidence>
<organism evidence="18 19">
    <name type="scientific">Panicum miliaceum</name>
    <name type="common">Proso millet</name>
    <name type="synonym">Broomcorn millet</name>
    <dbReference type="NCBI Taxonomy" id="4540"/>
    <lineage>
        <taxon>Eukaryota</taxon>
        <taxon>Viridiplantae</taxon>
        <taxon>Streptophyta</taxon>
        <taxon>Embryophyta</taxon>
        <taxon>Tracheophyta</taxon>
        <taxon>Spermatophyta</taxon>
        <taxon>Magnoliopsida</taxon>
        <taxon>Liliopsida</taxon>
        <taxon>Poales</taxon>
        <taxon>Poaceae</taxon>
        <taxon>PACMAD clade</taxon>
        <taxon>Panicoideae</taxon>
        <taxon>Panicodae</taxon>
        <taxon>Paniceae</taxon>
        <taxon>Panicinae</taxon>
        <taxon>Panicum</taxon>
        <taxon>Panicum sect. Panicum</taxon>
    </lineage>
</organism>
<dbReference type="InterPro" id="IPR018451">
    <property type="entry name" value="NAF/FISL_domain"/>
</dbReference>
<evidence type="ECO:0000313" key="18">
    <source>
        <dbReference type="EMBL" id="RLM55416.1"/>
    </source>
</evidence>
<dbReference type="InterPro" id="IPR008271">
    <property type="entry name" value="Ser/Thr_kinase_AS"/>
</dbReference>